<dbReference type="PROSITE" id="PS50088">
    <property type="entry name" value="ANK_REPEAT"/>
    <property type="match status" value="1"/>
</dbReference>
<dbReference type="Pfam" id="PF12796">
    <property type="entry name" value="Ank_2"/>
    <property type="match status" value="1"/>
</dbReference>
<dbReference type="SMART" id="SM00248">
    <property type="entry name" value="ANK"/>
    <property type="match status" value="5"/>
</dbReference>
<evidence type="ECO:0000256" key="3">
    <source>
        <dbReference type="PROSITE-ProRule" id="PRU00023"/>
    </source>
</evidence>
<evidence type="ECO:0000256" key="2">
    <source>
        <dbReference type="ARBA" id="ARBA00023043"/>
    </source>
</evidence>
<evidence type="ECO:0000256" key="1">
    <source>
        <dbReference type="ARBA" id="ARBA00022737"/>
    </source>
</evidence>
<dbReference type="RefSeq" id="XP_038071393.1">
    <property type="nucleotide sequence ID" value="XM_038215465.1"/>
</dbReference>
<keyword evidence="6" id="KW-1185">Reference proteome</keyword>
<dbReference type="PANTHER" id="PTHR24173">
    <property type="entry name" value="ANKYRIN REPEAT CONTAINING"/>
    <property type="match status" value="1"/>
</dbReference>
<keyword evidence="1" id="KW-0677">Repeat</keyword>
<feature type="compositionally biased region" description="Polar residues" evidence="4">
    <location>
        <begin position="273"/>
        <end position="283"/>
    </location>
</feature>
<dbReference type="Gene3D" id="1.25.40.20">
    <property type="entry name" value="Ankyrin repeat-containing domain"/>
    <property type="match status" value="1"/>
</dbReference>
<evidence type="ECO:0000313" key="5">
    <source>
        <dbReference type="EnsemblMetazoa" id="XP_038071393.1"/>
    </source>
</evidence>
<feature type="region of interest" description="Disordered" evidence="4">
    <location>
        <begin position="397"/>
        <end position="428"/>
    </location>
</feature>
<dbReference type="Proteomes" id="UP000887568">
    <property type="component" value="Unplaced"/>
</dbReference>
<feature type="compositionally biased region" description="Polar residues" evidence="4">
    <location>
        <begin position="293"/>
        <end position="305"/>
    </location>
</feature>
<dbReference type="InterPro" id="IPR036770">
    <property type="entry name" value="Ankyrin_rpt-contain_sf"/>
</dbReference>
<proteinExistence type="predicted"/>
<feature type="compositionally biased region" description="Basic residues" evidence="4">
    <location>
        <begin position="415"/>
        <end position="424"/>
    </location>
</feature>
<dbReference type="OMA" id="CELHCNG"/>
<name>A0A914B5M8_PATMI</name>
<dbReference type="PROSITE" id="PS50297">
    <property type="entry name" value="ANK_REP_REGION"/>
    <property type="match status" value="1"/>
</dbReference>
<accession>A0A914B5M8</accession>
<evidence type="ECO:0000313" key="6">
    <source>
        <dbReference type="Proteomes" id="UP000887568"/>
    </source>
</evidence>
<dbReference type="AlphaFoldDB" id="A0A914B5M8"/>
<organism evidence="5 6">
    <name type="scientific">Patiria miniata</name>
    <name type="common">Bat star</name>
    <name type="synonym">Asterina miniata</name>
    <dbReference type="NCBI Taxonomy" id="46514"/>
    <lineage>
        <taxon>Eukaryota</taxon>
        <taxon>Metazoa</taxon>
        <taxon>Echinodermata</taxon>
        <taxon>Eleutherozoa</taxon>
        <taxon>Asterozoa</taxon>
        <taxon>Asteroidea</taxon>
        <taxon>Valvatacea</taxon>
        <taxon>Valvatida</taxon>
        <taxon>Asterinidae</taxon>
        <taxon>Patiria</taxon>
    </lineage>
</organism>
<dbReference type="OrthoDB" id="5406014at2759"/>
<dbReference type="GeneID" id="119740230"/>
<dbReference type="InterPro" id="IPR002110">
    <property type="entry name" value="Ankyrin_rpt"/>
</dbReference>
<evidence type="ECO:0000256" key="4">
    <source>
        <dbReference type="SAM" id="MobiDB-lite"/>
    </source>
</evidence>
<sequence length="535" mass="58138">MQFMLPSLRITRHSGNMSSRENATPPALQTLFKRVPSIRERTRRGSLGQVSGAIAIHDAVAKGKIHLAKFILDAVEGQSLVDAQDVHGKTPLIRATRIKDAEVRNKVVDLLLSYKANVNLLDHVGRSALSYACELHCNGVIRKLVRNNVDPNVEDHNGNTPLMYCAMANNAEAIEIISRSFRRLGLEVDKVNADAMTPLMEAAKNGYVECARLLAREAKASVIVRDVVRNMNAADWAREGGCSTPEVDILLPKQRTSKQSALNTAIHEHTKKSSATNGTLTSQKDGHTAASVELTQHSPTTSSRGSVPAGLFTSKKGNARKHPSSMEELSCRSKEMQSLGMPANRSSFPDVQRAGMQHNTVQEHHQFPHLSNDAQENLMVLSKGSASAASRGGLFTKRPQPPAAPIRPCSAAAQRPKRGVRHPSHTSTSVEDLLLMGDPTEPLIGLSQSPLKSSSMSHLMYERADASGMISPRFVKRSIGSDTLIDLTIVSLRELSGRPRTSSQPLPSTDPGLTSDRLESVSCTHLPPITPKYDQ</sequence>
<feature type="region of interest" description="Disordered" evidence="4">
    <location>
        <begin position="267"/>
        <end position="344"/>
    </location>
</feature>
<dbReference type="PANTHER" id="PTHR24173:SF74">
    <property type="entry name" value="ANKYRIN REPEAT DOMAIN-CONTAINING PROTEIN 16"/>
    <property type="match status" value="1"/>
</dbReference>
<keyword evidence="2 3" id="KW-0040">ANK repeat</keyword>
<feature type="repeat" description="ANK" evidence="3">
    <location>
        <begin position="87"/>
        <end position="123"/>
    </location>
</feature>
<dbReference type="SUPFAM" id="SSF48403">
    <property type="entry name" value="Ankyrin repeat"/>
    <property type="match status" value="1"/>
</dbReference>
<protein>
    <submittedName>
        <fullName evidence="5">Uncharacterized protein</fullName>
    </submittedName>
</protein>
<feature type="region of interest" description="Disordered" evidence="4">
    <location>
        <begin position="496"/>
        <end position="535"/>
    </location>
</feature>
<dbReference type="EnsemblMetazoa" id="XM_038215465.1">
    <property type="protein sequence ID" value="XP_038071393.1"/>
    <property type="gene ID" value="LOC119740230"/>
</dbReference>
<reference evidence="5" key="1">
    <citation type="submission" date="2022-11" db="UniProtKB">
        <authorList>
            <consortium name="EnsemblMetazoa"/>
        </authorList>
    </citation>
    <scope>IDENTIFICATION</scope>
</reference>